<dbReference type="Proteomes" id="UP000023152">
    <property type="component" value="Unassembled WGS sequence"/>
</dbReference>
<feature type="coiled-coil region" evidence="1">
    <location>
        <begin position="51"/>
        <end position="84"/>
    </location>
</feature>
<keyword evidence="3" id="KW-1185">Reference proteome</keyword>
<organism evidence="2 3">
    <name type="scientific">Reticulomyxa filosa</name>
    <dbReference type="NCBI Taxonomy" id="46433"/>
    <lineage>
        <taxon>Eukaryota</taxon>
        <taxon>Sar</taxon>
        <taxon>Rhizaria</taxon>
        <taxon>Retaria</taxon>
        <taxon>Foraminifera</taxon>
        <taxon>Monothalamids</taxon>
        <taxon>Reticulomyxidae</taxon>
        <taxon>Reticulomyxa</taxon>
    </lineage>
</organism>
<name>X6MTC4_RETFI</name>
<accession>X6MTC4</accession>
<evidence type="ECO:0000256" key="1">
    <source>
        <dbReference type="SAM" id="Coils"/>
    </source>
</evidence>
<evidence type="ECO:0000313" key="3">
    <source>
        <dbReference type="Proteomes" id="UP000023152"/>
    </source>
</evidence>
<reference evidence="2 3" key="1">
    <citation type="journal article" date="2013" name="Curr. Biol.">
        <title>The Genome of the Foraminiferan Reticulomyxa filosa.</title>
        <authorList>
            <person name="Glockner G."/>
            <person name="Hulsmann N."/>
            <person name="Schleicher M."/>
            <person name="Noegel A.A."/>
            <person name="Eichinger L."/>
            <person name="Gallinger C."/>
            <person name="Pawlowski J."/>
            <person name="Sierra R."/>
            <person name="Euteneuer U."/>
            <person name="Pillet L."/>
            <person name="Moustafa A."/>
            <person name="Platzer M."/>
            <person name="Groth M."/>
            <person name="Szafranski K."/>
            <person name="Schliwa M."/>
        </authorList>
    </citation>
    <scope>NUCLEOTIDE SEQUENCE [LARGE SCALE GENOMIC DNA]</scope>
</reference>
<dbReference type="AlphaFoldDB" id="X6MTC4"/>
<gene>
    <name evidence="2" type="ORF">RFI_20997</name>
</gene>
<evidence type="ECO:0000313" key="2">
    <source>
        <dbReference type="EMBL" id="ETO16355.1"/>
    </source>
</evidence>
<dbReference type="EMBL" id="ASPP01018334">
    <property type="protein sequence ID" value="ETO16355.1"/>
    <property type="molecule type" value="Genomic_DNA"/>
</dbReference>
<proteinExistence type="predicted"/>
<keyword evidence="1" id="KW-0175">Coiled coil</keyword>
<sequence length="132" mass="15633">MFVYIYVGLIANGNQKKKKKTKLLGGRDEHEVENKNPGEMTAEDIKRKYKVIQAKQRIADLESKYEIKEEKEAHHKAADQLEREAIQPIQLDGALSTSFDKYMHYYVQLETINIQKTLDDIEKSEVYYYYYF</sequence>
<comment type="caution">
    <text evidence="2">The sequence shown here is derived from an EMBL/GenBank/DDBJ whole genome shotgun (WGS) entry which is preliminary data.</text>
</comment>
<protein>
    <submittedName>
        <fullName evidence="2">Uncharacterized protein</fullName>
    </submittedName>
</protein>